<evidence type="ECO:0000313" key="8">
    <source>
        <dbReference type="EMBL" id="NBG88587.1"/>
    </source>
</evidence>
<sequence>MFFLLLATLCSASIALIFKYTEGANTNRLVITSANYFIAFTMSLIMIAGKGLIGKVDWSNSFMEEFSLMFSQGGFIFSEYSSMIWGMIIGTLAGGFFFASFIFYQKSVRENGAGLSGAFGKIGILIPMIFSIILWQEYPTSIQWVGIILAIVSILIVNLSSEAKEKLDVKYLLILLFTFGGLAEFSNKIYQNYALNDYKDVFLFFVFFTAFLISGTYTLRRKSVITKRDIFTGFAVGIPNLFSSYFLILALDTLKTSVVFPIYSAGSIVLITLGSFIIFKEKIANKNKVAILLTVIALIMINR</sequence>
<dbReference type="GO" id="GO:0022857">
    <property type="term" value="F:transmembrane transporter activity"/>
    <property type="evidence" value="ECO:0007669"/>
    <property type="project" value="InterPro"/>
</dbReference>
<dbReference type="PANTHER" id="PTHR30561">
    <property type="entry name" value="SMR FAMILY PROTON-DEPENDENT DRUG EFFLUX TRANSPORTER SUGE"/>
    <property type="match status" value="1"/>
</dbReference>
<reference evidence="8 9" key="1">
    <citation type="submission" date="2019-04" db="EMBL/GenBank/DDBJ databases">
        <title>Isachenkonia alkalipeptolytica gen. nov. sp. nov. a new anaerobic, alkiliphilic organothrophic bacterium capable to reduce synthesized ferrihydrite isolated from a soda lake.</title>
        <authorList>
            <person name="Toshchakov S.V."/>
            <person name="Zavarzina D.G."/>
            <person name="Zhilina T.N."/>
            <person name="Kostrikina N.A."/>
            <person name="Kublanov I.V."/>
        </authorList>
    </citation>
    <scope>NUCLEOTIDE SEQUENCE [LARGE SCALE GENOMIC DNA]</scope>
    <source>
        <strain evidence="8 9">Z-1701</strain>
    </source>
</reference>
<feature type="transmembrane region" description="Helical" evidence="7">
    <location>
        <begin position="83"/>
        <end position="103"/>
    </location>
</feature>
<proteinExistence type="predicted"/>
<feature type="transmembrane region" description="Helical" evidence="7">
    <location>
        <begin position="257"/>
        <end position="279"/>
    </location>
</feature>
<keyword evidence="2" id="KW-0813">Transport</keyword>
<dbReference type="GO" id="GO:0005886">
    <property type="term" value="C:plasma membrane"/>
    <property type="evidence" value="ECO:0007669"/>
    <property type="project" value="UniProtKB-SubCell"/>
</dbReference>
<dbReference type="EMBL" id="SUMG01000009">
    <property type="protein sequence ID" value="NBG88587.1"/>
    <property type="molecule type" value="Genomic_DNA"/>
</dbReference>
<keyword evidence="3" id="KW-1003">Cell membrane</keyword>
<evidence type="ECO:0000256" key="6">
    <source>
        <dbReference type="ARBA" id="ARBA00023136"/>
    </source>
</evidence>
<evidence type="ECO:0000256" key="2">
    <source>
        <dbReference type="ARBA" id="ARBA00022448"/>
    </source>
</evidence>
<comment type="caution">
    <text evidence="8">The sequence shown here is derived from an EMBL/GenBank/DDBJ whole genome shotgun (WGS) entry which is preliminary data.</text>
</comment>
<feature type="transmembrane region" description="Helical" evidence="7">
    <location>
        <begin position="115"/>
        <end position="135"/>
    </location>
</feature>
<evidence type="ECO:0008006" key="10">
    <source>
        <dbReference type="Google" id="ProtNLM"/>
    </source>
</evidence>
<dbReference type="InterPro" id="IPR037185">
    <property type="entry name" value="EmrE-like"/>
</dbReference>
<keyword evidence="9" id="KW-1185">Reference proteome</keyword>
<feature type="transmembrane region" description="Helical" evidence="7">
    <location>
        <begin position="33"/>
        <end position="53"/>
    </location>
</feature>
<feature type="transmembrane region" description="Helical" evidence="7">
    <location>
        <begin position="202"/>
        <end position="219"/>
    </location>
</feature>
<feature type="transmembrane region" description="Helical" evidence="7">
    <location>
        <begin position="171"/>
        <end position="190"/>
    </location>
</feature>
<name>A0AA44BE29_9CLOT</name>
<dbReference type="AlphaFoldDB" id="A0AA44BE29"/>
<dbReference type="Proteomes" id="UP000449710">
    <property type="component" value="Unassembled WGS sequence"/>
</dbReference>
<evidence type="ECO:0000256" key="5">
    <source>
        <dbReference type="ARBA" id="ARBA00022989"/>
    </source>
</evidence>
<evidence type="ECO:0000256" key="7">
    <source>
        <dbReference type="SAM" id="Phobius"/>
    </source>
</evidence>
<dbReference type="Gene3D" id="1.10.3730.20">
    <property type="match status" value="2"/>
</dbReference>
<protein>
    <recommendedName>
        <fullName evidence="10">EamA family transporter</fullName>
    </recommendedName>
</protein>
<dbReference type="PANTHER" id="PTHR30561:SF1">
    <property type="entry name" value="MULTIDRUG TRANSPORTER EMRE"/>
    <property type="match status" value="1"/>
</dbReference>
<evidence type="ECO:0000256" key="4">
    <source>
        <dbReference type="ARBA" id="ARBA00022692"/>
    </source>
</evidence>
<organism evidence="8 9">
    <name type="scientific">Isachenkonia alkalipeptolytica</name>
    <dbReference type="NCBI Taxonomy" id="2565777"/>
    <lineage>
        <taxon>Bacteria</taxon>
        <taxon>Bacillati</taxon>
        <taxon>Bacillota</taxon>
        <taxon>Clostridia</taxon>
        <taxon>Eubacteriales</taxon>
        <taxon>Clostridiaceae</taxon>
        <taxon>Isachenkonia</taxon>
    </lineage>
</organism>
<comment type="subcellular location">
    <subcellularLocation>
        <location evidence="1">Cell membrane</location>
        <topology evidence="1">Multi-pass membrane protein</topology>
    </subcellularLocation>
</comment>
<evidence type="ECO:0000256" key="3">
    <source>
        <dbReference type="ARBA" id="ARBA00022475"/>
    </source>
</evidence>
<keyword evidence="5 7" id="KW-1133">Transmembrane helix</keyword>
<keyword evidence="6 7" id="KW-0472">Membrane</keyword>
<dbReference type="RefSeq" id="WP_160721340.1">
    <property type="nucleotide sequence ID" value="NZ_SUMG01000009.1"/>
</dbReference>
<accession>A0AA44BE29</accession>
<feature type="transmembrane region" description="Helical" evidence="7">
    <location>
        <begin position="141"/>
        <end position="159"/>
    </location>
</feature>
<gene>
    <name evidence="8" type="ORF">ISALK_08735</name>
</gene>
<feature type="transmembrane region" description="Helical" evidence="7">
    <location>
        <begin position="231"/>
        <end position="251"/>
    </location>
</feature>
<dbReference type="SUPFAM" id="SSF103481">
    <property type="entry name" value="Multidrug resistance efflux transporter EmrE"/>
    <property type="match status" value="2"/>
</dbReference>
<evidence type="ECO:0000256" key="1">
    <source>
        <dbReference type="ARBA" id="ARBA00004651"/>
    </source>
</evidence>
<keyword evidence="4 7" id="KW-0812">Transmembrane</keyword>
<dbReference type="InterPro" id="IPR000390">
    <property type="entry name" value="Small_drug/metabolite_transptr"/>
</dbReference>
<evidence type="ECO:0000313" key="9">
    <source>
        <dbReference type="Proteomes" id="UP000449710"/>
    </source>
</evidence>